<dbReference type="Gene3D" id="3.40.50.200">
    <property type="entry name" value="Peptidase S8/S53 domain"/>
    <property type="match status" value="1"/>
</dbReference>
<evidence type="ECO:0000256" key="5">
    <source>
        <dbReference type="PIRSR" id="PIRSR615500-1"/>
    </source>
</evidence>
<dbReference type="PANTHER" id="PTHR43806">
    <property type="entry name" value="PEPTIDASE S8"/>
    <property type="match status" value="1"/>
</dbReference>
<dbReference type="RefSeq" id="WP_073289249.1">
    <property type="nucleotide sequence ID" value="NZ_FRCP01000015.1"/>
</dbReference>
<feature type="active site" description="Charge relay system" evidence="5 6">
    <location>
        <position position="112"/>
    </location>
</feature>
<dbReference type="GO" id="GO:0005615">
    <property type="term" value="C:extracellular space"/>
    <property type="evidence" value="ECO:0007669"/>
    <property type="project" value="TreeGrafter"/>
</dbReference>
<dbReference type="AlphaFoldDB" id="A0A1M7L3I6"/>
<evidence type="ECO:0000256" key="6">
    <source>
        <dbReference type="PROSITE-ProRule" id="PRU01240"/>
    </source>
</evidence>
<keyword evidence="2 6" id="KW-0645">Protease</keyword>
<evidence type="ECO:0000256" key="3">
    <source>
        <dbReference type="ARBA" id="ARBA00022801"/>
    </source>
</evidence>
<name>A0A1M7L3I6_9FIRM</name>
<dbReference type="InterPro" id="IPR050131">
    <property type="entry name" value="Peptidase_S8_subtilisin-like"/>
</dbReference>
<protein>
    <submittedName>
        <fullName evidence="8">Subtilase family protein</fullName>
    </submittedName>
</protein>
<evidence type="ECO:0000313" key="8">
    <source>
        <dbReference type="EMBL" id="SHM72418.1"/>
    </source>
</evidence>
<keyword evidence="9" id="KW-1185">Reference proteome</keyword>
<keyword evidence="3 6" id="KW-0378">Hydrolase</keyword>
<comment type="similarity">
    <text evidence="1 6">Belongs to the peptidase S8 family.</text>
</comment>
<proteinExistence type="inferred from homology"/>
<accession>A0A1M7L3I6</accession>
<feature type="domain" description="Peptidase S8/S53" evidence="7">
    <location>
        <begin position="434"/>
        <end position="559"/>
    </location>
</feature>
<dbReference type="EMBL" id="FRCP01000015">
    <property type="protein sequence ID" value="SHM72418.1"/>
    <property type="molecule type" value="Genomic_DNA"/>
</dbReference>
<dbReference type="InterPro" id="IPR036852">
    <property type="entry name" value="Peptidase_S8/S53_dom_sf"/>
</dbReference>
<dbReference type="PROSITE" id="PS51892">
    <property type="entry name" value="SUBTILASE"/>
    <property type="match status" value="1"/>
</dbReference>
<dbReference type="InterPro" id="IPR015500">
    <property type="entry name" value="Peptidase_S8_subtilisin-rel"/>
</dbReference>
<reference evidence="8 9" key="1">
    <citation type="submission" date="2016-11" db="EMBL/GenBank/DDBJ databases">
        <authorList>
            <person name="Jaros S."/>
            <person name="Januszkiewicz K."/>
            <person name="Wedrychowicz H."/>
        </authorList>
    </citation>
    <scope>NUCLEOTIDE SEQUENCE [LARGE SCALE GENOMIC DNA]</scope>
    <source>
        <strain evidence="8 9">DSM 15930</strain>
    </source>
</reference>
<dbReference type="Pfam" id="PF00082">
    <property type="entry name" value="Peptidase_S8"/>
    <property type="match status" value="2"/>
</dbReference>
<dbReference type="GO" id="GO:0006508">
    <property type="term" value="P:proteolysis"/>
    <property type="evidence" value="ECO:0007669"/>
    <property type="project" value="UniProtKB-KW"/>
</dbReference>
<dbReference type="Proteomes" id="UP000184038">
    <property type="component" value="Unassembled WGS sequence"/>
</dbReference>
<feature type="domain" description="Peptidase S8/S53" evidence="7">
    <location>
        <begin position="103"/>
        <end position="217"/>
    </location>
</feature>
<feature type="active site" description="Charge relay system" evidence="5 6">
    <location>
        <position position="182"/>
    </location>
</feature>
<dbReference type="GO" id="GO:0004252">
    <property type="term" value="F:serine-type endopeptidase activity"/>
    <property type="evidence" value="ECO:0007669"/>
    <property type="project" value="UniProtKB-UniRule"/>
</dbReference>
<gene>
    <name evidence="8" type="ORF">SAMN02746066_03044</name>
</gene>
<dbReference type="InterPro" id="IPR023827">
    <property type="entry name" value="Peptidase_S8_Asp-AS"/>
</dbReference>
<dbReference type="PIRSF" id="PIRSF037894">
    <property type="entry name" value="Subtilisin_rel_CspABC"/>
    <property type="match status" value="1"/>
</dbReference>
<dbReference type="InterPro" id="IPR034045">
    <property type="entry name" value="Pep_S8_CspA-like"/>
</dbReference>
<dbReference type="PRINTS" id="PR00723">
    <property type="entry name" value="SUBTILISIN"/>
</dbReference>
<evidence type="ECO:0000259" key="7">
    <source>
        <dbReference type="Pfam" id="PF00082"/>
    </source>
</evidence>
<dbReference type="CDD" id="cd07478">
    <property type="entry name" value="Peptidases_S8_CspA-like"/>
    <property type="match status" value="1"/>
</dbReference>
<organism evidence="8 9">
    <name type="scientific">Anaerosporobacter mobilis DSM 15930</name>
    <dbReference type="NCBI Taxonomy" id="1120996"/>
    <lineage>
        <taxon>Bacteria</taxon>
        <taxon>Bacillati</taxon>
        <taxon>Bacillota</taxon>
        <taxon>Clostridia</taxon>
        <taxon>Lachnospirales</taxon>
        <taxon>Lachnospiraceae</taxon>
        <taxon>Anaerosporobacter</taxon>
    </lineage>
</organism>
<dbReference type="SUPFAM" id="SSF52743">
    <property type="entry name" value="Subtilisin-like"/>
    <property type="match status" value="1"/>
</dbReference>
<dbReference type="PANTHER" id="PTHR43806:SF11">
    <property type="entry name" value="CEREVISIN-RELATED"/>
    <property type="match status" value="1"/>
</dbReference>
<sequence length="574" mass="64175">MATDIETFQACQDIIYSNDYADYIIQAVGVSEELMRTYNYECIKRIGNRYQAIYVDRKGDVLHTFERFGYRSFPKVYGLMDQSALEAIGVNRVRRQPYLNLRGQDIIIGFIDTGIDYRNPIFSHADNTTRIVGIWDQTIPAVDNTNEFEIKFGTTYTEEDINQALASEDPLSIVPSVDTIGHGTFLAGIAAGNEDMINDFSGVAPSSNIAMVKLKEAKEYIKEFYQIPDGVPCYQENDLMLAISYLLNIAEKLVRPLVICIGVGTSSGDHNGDSYLEDFIDSFSGFVGLCTTIAAGNEGNRGHHYHGDFTLDREYEDVEINVATDEKGFVMELWTGPLHTFSIGLISPGGEYIDRIPPRLNQRQRISFLLEPTKAYVYYELSERQSGNELIVIRLVNPTPGIWKVRVFPGGNGDRRYNMWLPIHDFIEDQTKFLRPNPETTITSPGYTRRATTMGAYNHITESLYVNSGHGFAAEGFVKPDLVAPGVDVYGPAENGGYTTKSGTSISTALAAGSIALLLEWGIVLENDISLSGYKINRFLVRGARRGNLNYPNPEWGYGELDIYNTFDSIRTTV</sequence>
<dbReference type="Gene3D" id="2.60.120.1290">
    <property type="match status" value="1"/>
</dbReference>
<evidence type="ECO:0000256" key="2">
    <source>
        <dbReference type="ARBA" id="ARBA00022670"/>
    </source>
</evidence>
<dbReference type="STRING" id="1120996.SAMN02746066_03044"/>
<evidence type="ECO:0000256" key="4">
    <source>
        <dbReference type="ARBA" id="ARBA00022825"/>
    </source>
</evidence>
<dbReference type="PROSITE" id="PS00136">
    <property type="entry name" value="SUBTILASE_ASP"/>
    <property type="match status" value="1"/>
</dbReference>
<dbReference type="InterPro" id="IPR017310">
    <property type="entry name" value="Pept_S8A_subtilisin_clostridia"/>
</dbReference>
<evidence type="ECO:0000313" key="9">
    <source>
        <dbReference type="Proteomes" id="UP000184038"/>
    </source>
</evidence>
<dbReference type="InterPro" id="IPR000209">
    <property type="entry name" value="Peptidase_S8/S53_dom"/>
</dbReference>
<evidence type="ECO:0000256" key="1">
    <source>
        <dbReference type="ARBA" id="ARBA00011073"/>
    </source>
</evidence>
<keyword evidence="4 6" id="KW-0720">Serine protease</keyword>
<feature type="active site" description="Charge relay system" evidence="5 6">
    <location>
        <position position="505"/>
    </location>
</feature>